<dbReference type="SUPFAM" id="SSF53756">
    <property type="entry name" value="UDP-Glycosyltransferase/glycogen phosphorylase"/>
    <property type="match status" value="1"/>
</dbReference>
<dbReference type="AlphaFoldDB" id="A0A1U7GY94"/>
<accession>A0A1U7GY94</accession>
<reference evidence="3 4" key="1">
    <citation type="submission" date="2016-11" db="EMBL/GenBank/DDBJ databases">
        <title>Draft Genome Sequences of Nine Cyanobacterial Strains from Diverse Habitats.</title>
        <authorList>
            <person name="Zhu T."/>
            <person name="Hou S."/>
            <person name="Lu X."/>
            <person name="Hess W.R."/>
        </authorList>
    </citation>
    <scope>NUCLEOTIDE SEQUENCE [LARGE SCALE GENOMIC DNA]</scope>
    <source>
        <strain evidence="3 4">NIES-592</strain>
    </source>
</reference>
<comment type="caution">
    <text evidence="3">The sequence shown here is derived from an EMBL/GenBank/DDBJ whole genome shotgun (WGS) entry which is preliminary data.</text>
</comment>
<name>A0A1U7GY94_9CYAN</name>
<keyword evidence="4" id="KW-1185">Reference proteome</keyword>
<feature type="domain" description="Glycosyl transferase family 1" evidence="1">
    <location>
        <begin position="165"/>
        <end position="309"/>
    </location>
</feature>
<protein>
    <submittedName>
        <fullName evidence="3">Glycosyl transferase</fullName>
    </submittedName>
</protein>
<evidence type="ECO:0000259" key="1">
    <source>
        <dbReference type="Pfam" id="PF00534"/>
    </source>
</evidence>
<dbReference type="OrthoDB" id="9801573at2"/>
<organism evidence="3 4">
    <name type="scientific">Fischerella major NIES-592</name>
    <dbReference type="NCBI Taxonomy" id="210994"/>
    <lineage>
        <taxon>Bacteria</taxon>
        <taxon>Bacillati</taxon>
        <taxon>Cyanobacteriota</taxon>
        <taxon>Cyanophyceae</taxon>
        <taxon>Nostocales</taxon>
        <taxon>Hapalosiphonaceae</taxon>
        <taxon>Fischerella</taxon>
    </lineage>
</organism>
<dbReference type="Pfam" id="PF00534">
    <property type="entry name" value="Glycos_transf_1"/>
    <property type="match status" value="1"/>
</dbReference>
<dbReference type="EMBL" id="MRCA01000007">
    <property type="protein sequence ID" value="OKH13282.1"/>
    <property type="molecule type" value="Genomic_DNA"/>
</dbReference>
<dbReference type="Proteomes" id="UP000186391">
    <property type="component" value="Unassembled WGS sequence"/>
</dbReference>
<dbReference type="CDD" id="cd03802">
    <property type="entry name" value="GT4_AviGT4-like"/>
    <property type="match status" value="1"/>
</dbReference>
<keyword evidence="3" id="KW-0808">Transferase</keyword>
<dbReference type="PANTHER" id="PTHR12526:SF595">
    <property type="entry name" value="BLL5217 PROTEIN"/>
    <property type="match status" value="1"/>
</dbReference>
<feature type="domain" description="Glycosyltransferase subfamily 4-like N-terminal" evidence="2">
    <location>
        <begin position="18"/>
        <end position="158"/>
    </location>
</feature>
<dbReference type="RefSeq" id="WP_073556125.1">
    <property type="nucleotide sequence ID" value="NZ_MRCA01000007.1"/>
</dbReference>
<dbReference type="InterPro" id="IPR028098">
    <property type="entry name" value="Glyco_trans_4-like_N"/>
</dbReference>
<dbReference type="Gene3D" id="3.40.50.2000">
    <property type="entry name" value="Glycogen Phosphorylase B"/>
    <property type="match status" value="2"/>
</dbReference>
<evidence type="ECO:0000259" key="2">
    <source>
        <dbReference type="Pfam" id="PF13439"/>
    </source>
</evidence>
<dbReference type="PANTHER" id="PTHR12526">
    <property type="entry name" value="GLYCOSYLTRANSFERASE"/>
    <property type="match status" value="1"/>
</dbReference>
<gene>
    <name evidence="3" type="ORF">NIES592_14505</name>
</gene>
<dbReference type="InterPro" id="IPR001296">
    <property type="entry name" value="Glyco_trans_1"/>
</dbReference>
<sequence length="355" mass="39642">MKIAQVAPLWERVPPPTYGGIELVVSRLTDELVRRGHEVTLFASGDSQTLAKLEAVYPRALRLDPNVKEYTAYEMLELSQVYQKAAEFDLIHSHVGISALALASLVQTPTVHTLHGSFTEDNRKVYSHHQKQSYISISDAQRQINLNYISTVYNGIDTNDYPFVDKPDDPPYLAFLGRFSPEKGPQHAIAIAKKTGWRLKMAGKVDAVDLDFFENEIAPQIDGQQIQFLGEINHAEKAELFGKAAITLFPITWQEPFGLVMIESMATGTPVIAINLGSVPEVIDHGVTGFVCQTFAEMATMIPKALELNRLTCREYVENKFSVTQMVNGYEAVYEQIITSRANLNGRIHSAKILF</sequence>
<evidence type="ECO:0000313" key="3">
    <source>
        <dbReference type="EMBL" id="OKH13282.1"/>
    </source>
</evidence>
<proteinExistence type="predicted"/>
<dbReference type="GO" id="GO:0016757">
    <property type="term" value="F:glycosyltransferase activity"/>
    <property type="evidence" value="ECO:0007669"/>
    <property type="project" value="InterPro"/>
</dbReference>
<dbReference type="Pfam" id="PF13439">
    <property type="entry name" value="Glyco_transf_4"/>
    <property type="match status" value="1"/>
</dbReference>
<evidence type="ECO:0000313" key="4">
    <source>
        <dbReference type="Proteomes" id="UP000186391"/>
    </source>
</evidence>